<dbReference type="GO" id="GO:0003677">
    <property type="term" value="F:DNA binding"/>
    <property type="evidence" value="ECO:0007669"/>
    <property type="project" value="UniProtKB-KW"/>
</dbReference>
<keyword evidence="2 5" id="KW-0238">DNA-binding</keyword>
<evidence type="ECO:0000256" key="2">
    <source>
        <dbReference type="ARBA" id="ARBA00023125"/>
    </source>
</evidence>
<feature type="domain" description="HTH cro/C1-type" evidence="4">
    <location>
        <begin position="51"/>
        <end position="87"/>
    </location>
</feature>
<evidence type="ECO:0000313" key="5">
    <source>
        <dbReference type="EMBL" id="KML55295.1"/>
    </source>
</evidence>
<dbReference type="Gene3D" id="1.10.260.40">
    <property type="entry name" value="lambda repressor-like DNA-binding domains"/>
    <property type="match status" value="1"/>
</dbReference>
<comment type="caution">
    <text evidence="5">The sequence shown here is derived from an EMBL/GenBank/DDBJ whole genome shotgun (WGS) entry which is preliminary data.</text>
</comment>
<dbReference type="Pfam" id="PF01381">
    <property type="entry name" value="HTH_3"/>
    <property type="match status" value="1"/>
</dbReference>
<dbReference type="AlphaFoldDB" id="A0A0J5ZPN4"/>
<reference evidence="5 6" key="1">
    <citation type="submission" date="2015-05" db="EMBL/GenBank/DDBJ databases">
        <title>Draft genome of Burkholderia cepacia LK29.</title>
        <authorList>
            <person name="Chan X.Y."/>
        </authorList>
    </citation>
    <scope>NUCLEOTIDE SEQUENCE [LARGE SCALE GENOMIC DNA]</scope>
    <source>
        <strain evidence="5 6">LK29</strain>
    </source>
</reference>
<dbReference type="Proteomes" id="UP000036338">
    <property type="component" value="Unassembled WGS sequence"/>
</dbReference>
<dbReference type="SUPFAM" id="SSF47413">
    <property type="entry name" value="lambda repressor-like DNA-binding domains"/>
    <property type="match status" value="1"/>
</dbReference>
<evidence type="ECO:0000256" key="3">
    <source>
        <dbReference type="ARBA" id="ARBA00023163"/>
    </source>
</evidence>
<dbReference type="RefSeq" id="WP_048247801.1">
    <property type="nucleotide sequence ID" value="NZ_CP177244.1"/>
</dbReference>
<dbReference type="InterPro" id="IPR001387">
    <property type="entry name" value="Cro/C1-type_HTH"/>
</dbReference>
<dbReference type="PANTHER" id="PTHR36511:SF3">
    <property type="entry name" value="ANTITOXIN HIGA-2"/>
    <property type="match status" value="1"/>
</dbReference>
<dbReference type="PANTHER" id="PTHR36511">
    <property type="entry name" value="MERR FAMILY BACTERIAL REGULATORY PROTEIN"/>
    <property type="match status" value="1"/>
</dbReference>
<dbReference type="CDD" id="cd00093">
    <property type="entry name" value="HTH_XRE"/>
    <property type="match status" value="1"/>
</dbReference>
<organism evidence="5 6">
    <name type="scientific">Burkholderia cepacia</name>
    <name type="common">Pseudomonas cepacia</name>
    <dbReference type="NCBI Taxonomy" id="292"/>
    <lineage>
        <taxon>Bacteria</taxon>
        <taxon>Pseudomonadati</taxon>
        <taxon>Pseudomonadota</taxon>
        <taxon>Betaproteobacteria</taxon>
        <taxon>Burkholderiales</taxon>
        <taxon>Burkholderiaceae</taxon>
        <taxon>Burkholderia</taxon>
        <taxon>Burkholderia cepacia complex</taxon>
    </lineage>
</organism>
<accession>A0A0J5ZPN4</accession>
<evidence type="ECO:0000313" key="6">
    <source>
        <dbReference type="Proteomes" id="UP000036338"/>
    </source>
</evidence>
<keyword evidence="3" id="KW-0804">Transcription</keyword>
<protein>
    <submittedName>
        <fullName evidence="5">DNA-binding protein</fullName>
    </submittedName>
</protein>
<keyword evidence="1" id="KW-0805">Transcription regulation</keyword>
<gene>
    <name evidence="5" type="ORF">VL15_19180</name>
</gene>
<dbReference type="InterPro" id="IPR010982">
    <property type="entry name" value="Lambda_DNA-bd_dom_sf"/>
</dbReference>
<proteinExistence type="predicted"/>
<evidence type="ECO:0000256" key="1">
    <source>
        <dbReference type="ARBA" id="ARBA00023015"/>
    </source>
</evidence>
<sequence>MAKSRFKSDATEAIHSAASGLYRAALIDKKTMREYDDLCIEAAPQFDPEAIARIRKSVNVSQSVFALYLNTTTSTIRQWEQGDKRPSGIAARMLQIVEKHGLEVFS</sequence>
<dbReference type="PATRIC" id="fig|292.27.peg.3901"/>
<name>A0A0J5ZPN4_BURCE</name>
<dbReference type="PROSITE" id="PS50943">
    <property type="entry name" value="HTH_CROC1"/>
    <property type="match status" value="1"/>
</dbReference>
<evidence type="ECO:0000259" key="4">
    <source>
        <dbReference type="PROSITE" id="PS50943"/>
    </source>
</evidence>
<dbReference type="InterPro" id="IPR052359">
    <property type="entry name" value="HTH-type_reg/antitoxin"/>
</dbReference>
<dbReference type="EMBL" id="LDWR01000032">
    <property type="protein sequence ID" value="KML55295.1"/>
    <property type="molecule type" value="Genomic_DNA"/>
</dbReference>